<name>A0A9N7TKJ6_PLEPL</name>
<protein>
    <submittedName>
        <fullName evidence="2">Uncharacterized protein</fullName>
    </submittedName>
</protein>
<evidence type="ECO:0000313" key="2">
    <source>
        <dbReference type="EMBL" id="CAB1413694.1"/>
    </source>
</evidence>
<keyword evidence="3" id="KW-1185">Reference proteome</keyword>
<sequence length="105" mass="11727">MPVVRNPETAAPVPGRSSTSPGPRLPDLQEKLHSQTDSFLTAARLLRGGWVEELQLSHSTQPAARPTCPRRSGGDPSHVEVCLKDPRRGRLLRTERRTQRNLQMK</sequence>
<comment type="caution">
    <text evidence="2">The sequence shown here is derived from an EMBL/GenBank/DDBJ whole genome shotgun (WGS) entry which is preliminary data.</text>
</comment>
<dbReference type="EMBL" id="CADEAL010000065">
    <property type="protein sequence ID" value="CAB1413694.1"/>
    <property type="molecule type" value="Genomic_DNA"/>
</dbReference>
<feature type="region of interest" description="Disordered" evidence="1">
    <location>
        <begin position="1"/>
        <end position="29"/>
    </location>
</feature>
<proteinExistence type="predicted"/>
<reference evidence="2" key="1">
    <citation type="submission" date="2020-03" db="EMBL/GenBank/DDBJ databases">
        <authorList>
            <person name="Weist P."/>
        </authorList>
    </citation>
    <scope>NUCLEOTIDE SEQUENCE</scope>
</reference>
<evidence type="ECO:0000313" key="3">
    <source>
        <dbReference type="Proteomes" id="UP001153269"/>
    </source>
</evidence>
<dbReference type="Proteomes" id="UP001153269">
    <property type="component" value="Unassembled WGS sequence"/>
</dbReference>
<evidence type="ECO:0000256" key="1">
    <source>
        <dbReference type="SAM" id="MobiDB-lite"/>
    </source>
</evidence>
<feature type="region of interest" description="Disordered" evidence="1">
    <location>
        <begin position="57"/>
        <end position="89"/>
    </location>
</feature>
<organism evidence="2 3">
    <name type="scientific">Pleuronectes platessa</name>
    <name type="common">European plaice</name>
    <dbReference type="NCBI Taxonomy" id="8262"/>
    <lineage>
        <taxon>Eukaryota</taxon>
        <taxon>Metazoa</taxon>
        <taxon>Chordata</taxon>
        <taxon>Craniata</taxon>
        <taxon>Vertebrata</taxon>
        <taxon>Euteleostomi</taxon>
        <taxon>Actinopterygii</taxon>
        <taxon>Neopterygii</taxon>
        <taxon>Teleostei</taxon>
        <taxon>Neoteleostei</taxon>
        <taxon>Acanthomorphata</taxon>
        <taxon>Carangaria</taxon>
        <taxon>Pleuronectiformes</taxon>
        <taxon>Pleuronectoidei</taxon>
        <taxon>Pleuronectidae</taxon>
        <taxon>Pleuronectes</taxon>
    </lineage>
</organism>
<feature type="compositionally biased region" description="Basic and acidic residues" evidence="1">
    <location>
        <begin position="77"/>
        <end position="89"/>
    </location>
</feature>
<dbReference type="AlphaFoldDB" id="A0A9N7TKJ6"/>
<accession>A0A9N7TKJ6</accession>
<gene>
    <name evidence="2" type="ORF">PLEPLA_LOCUS1396</name>
</gene>